<proteinExistence type="inferred from homology"/>
<dbReference type="CDD" id="cd11529">
    <property type="entry name" value="NTP-PPase_MazG_Cterm"/>
    <property type="match status" value="1"/>
</dbReference>
<comment type="catalytic activity">
    <reaction evidence="1">
        <text>ATP + H2O = AMP + diphosphate + H(+)</text>
        <dbReference type="Rhea" id="RHEA:14245"/>
        <dbReference type="ChEBI" id="CHEBI:15377"/>
        <dbReference type="ChEBI" id="CHEBI:15378"/>
        <dbReference type="ChEBI" id="CHEBI:30616"/>
        <dbReference type="ChEBI" id="CHEBI:33019"/>
        <dbReference type="ChEBI" id="CHEBI:456215"/>
        <dbReference type="EC" id="3.6.1.8"/>
    </reaction>
</comment>
<dbReference type="Pfam" id="PF03819">
    <property type="entry name" value="MazG"/>
    <property type="match status" value="2"/>
</dbReference>
<dbReference type="AlphaFoldDB" id="A0A346NIU5"/>
<feature type="coiled-coil region" evidence="5">
    <location>
        <begin position="166"/>
        <end position="193"/>
    </location>
</feature>
<evidence type="ECO:0000313" key="7">
    <source>
        <dbReference type="EMBL" id="AXR05452.1"/>
    </source>
</evidence>
<gene>
    <name evidence="7" type="ORF">D0Y50_03155</name>
</gene>
<comment type="similarity">
    <text evidence="2">Belongs to the nucleoside triphosphate pyrophosphohydrolase family.</text>
</comment>
<evidence type="ECO:0000256" key="5">
    <source>
        <dbReference type="SAM" id="Coils"/>
    </source>
</evidence>
<accession>A0A346NIU5</accession>
<dbReference type="GO" id="GO:0046081">
    <property type="term" value="P:dUTP catabolic process"/>
    <property type="evidence" value="ECO:0007669"/>
    <property type="project" value="TreeGrafter"/>
</dbReference>
<dbReference type="OrthoDB" id="9808939at2"/>
<dbReference type="GO" id="GO:0046052">
    <property type="term" value="P:UTP catabolic process"/>
    <property type="evidence" value="ECO:0007669"/>
    <property type="project" value="TreeGrafter"/>
</dbReference>
<evidence type="ECO:0000256" key="4">
    <source>
        <dbReference type="ARBA" id="ARBA00074799"/>
    </source>
</evidence>
<dbReference type="GO" id="GO:0006203">
    <property type="term" value="P:dGTP catabolic process"/>
    <property type="evidence" value="ECO:0007669"/>
    <property type="project" value="TreeGrafter"/>
</dbReference>
<dbReference type="GO" id="GO:0047693">
    <property type="term" value="F:ATP diphosphatase activity"/>
    <property type="evidence" value="ECO:0007669"/>
    <property type="project" value="UniProtKB-EC"/>
</dbReference>
<dbReference type="GO" id="GO:0046061">
    <property type="term" value="P:dATP catabolic process"/>
    <property type="evidence" value="ECO:0007669"/>
    <property type="project" value="TreeGrafter"/>
</dbReference>
<sequence>MDNLARLLAIMEQLRDPVSGCPWDQQQTMQSLTRYTLEEAYEVVDAIEHSTPQDIRDELGDLLFQVVFYAQLGKEQGEFDFNDIAGAISDKMVRRHPHVFGDNNVSAEQVEQQWEAIKAAEKQAKGQAAGILDDVPVGMPALMYAQKLQKRCARVGFDWDSPQPVLAKVKEEVEEVAQELNAATVDAQKVEEEIGDALFAMVNLARHCNVDADTALRKASHKFARRFNQVESLAQANQQSLAAMSLPELEALWQEVKAQRAAASA</sequence>
<feature type="domain" description="NTP pyrophosphohydrolase MazG-like" evidence="6">
    <location>
        <begin position="27"/>
        <end position="100"/>
    </location>
</feature>
<dbReference type="EMBL" id="CP031769">
    <property type="protein sequence ID" value="AXR05452.1"/>
    <property type="molecule type" value="Genomic_DNA"/>
</dbReference>
<dbReference type="CDD" id="cd11528">
    <property type="entry name" value="NTP-PPase_MazG_Nterm"/>
    <property type="match status" value="1"/>
</dbReference>
<dbReference type="NCBIfam" id="NF007113">
    <property type="entry name" value="PRK09562.1"/>
    <property type="match status" value="1"/>
</dbReference>
<dbReference type="GO" id="GO:0006950">
    <property type="term" value="P:response to stress"/>
    <property type="evidence" value="ECO:0007669"/>
    <property type="project" value="UniProtKB-ARBA"/>
</dbReference>
<dbReference type="FunFam" id="1.10.287.1080:FF:000001">
    <property type="entry name" value="Nucleoside triphosphate pyrophosphohydrolase"/>
    <property type="match status" value="1"/>
</dbReference>
<dbReference type="KEGG" id="salm:D0Y50_03155"/>
<evidence type="ECO:0000256" key="3">
    <source>
        <dbReference type="ARBA" id="ARBA00066372"/>
    </source>
</evidence>
<dbReference type="EC" id="3.6.1.8" evidence="3"/>
<keyword evidence="5" id="KW-0175">Coiled coil</keyword>
<evidence type="ECO:0000259" key="6">
    <source>
        <dbReference type="Pfam" id="PF03819"/>
    </source>
</evidence>
<dbReference type="InterPro" id="IPR048015">
    <property type="entry name" value="NTP-PPase_MazG-like_N"/>
</dbReference>
<keyword evidence="7" id="KW-0378">Hydrolase</keyword>
<dbReference type="InterPro" id="IPR004518">
    <property type="entry name" value="MazG-like_dom"/>
</dbReference>
<dbReference type="FunFam" id="1.10.287.1080:FF:000003">
    <property type="entry name" value="Nucleoside triphosphate pyrophosphohydrolase"/>
    <property type="match status" value="1"/>
</dbReference>
<dbReference type="SUPFAM" id="SSF101386">
    <property type="entry name" value="all-alpha NTP pyrophosphatases"/>
    <property type="match status" value="2"/>
</dbReference>
<organism evidence="7 8">
    <name type="scientific">Salinimonas sediminis</name>
    <dbReference type="NCBI Taxonomy" id="2303538"/>
    <lineage>
        <taxon>Bacteria</taxon>
        <taxon>Pseudomonadati</taxon>
        <taxon>Pseudomonadota</taxon>
        <taxon>Gammaproteobacteria</taxon>
        <taxon>Alteromonadales</taxon>
        <taxon>Alteromonadaceae</taxon>
        <taxon>Alteromonas/Salinimonas group</taxon>
        <taxon>Salinimonas</taxon>
    </lineage>
</organism>
<dbReference type="GO" id="GO:0046047">
    <property type="term" value="P:TTP catabolic process"/>
    <property type="evidence" value="ECO:0007669"/>
    <property type="project" value="TreeGrafter"/>
</dbReference>
<dbReference type="PANTHER" id="PTHR30522:SF0">
    <property type="entry name" value="NUCLEOSIDE TRIPHOSPHATE PYROPHOSPHOHYDROLASE"/>
    <property type="match status" value="1"/>
</dbReference>
<dbReference type="InterPro" id="IPR011551">
    <property type="entry name" value="NTP_PyrPHydrolase_MazG"/>
</dbReference>
<dbReference type="PANTHER" id="PTHR30522">
    <property type="entry name" value="NUCLEOSIDE TRIPHOSPHATE PYROPHOSPHOHYDROLASE"/>
    <property type="match status" value="1"/>
</dbReference>
<name>A0A346NIU5_9ALTE</name>
<evidence type="ECO:0000256" key="1">
    <source>
        <dbReference type="ARBA" id="ARBA00052141"/>
    </source>
</evidence>
<dbReference type="Gene3D" id="1.10.287.1080">
    <property type="entry name" value="MazG-like"/>
    <property type="match status" value="2"/>
</dbReference>
<evidence type="ECO:0000313" key="8">
    <source>
        <dbReference type="Proteomes" id="UP000262073"/>
    </source>
</evidence>
<protein>
    <recommendedName>
        <fullName evidence="4">Nucleoside triphosphate pyrophosphohydrolase</fullName>
        <ecNumber evidence="3">3.6.1.8</ecNumber>
    </recommendedName>
</protein>
<dbReference type="NCBIfam" id="TIGR00444">
    <property type="entry name" value="mazG"/>
    <property type="match status" value="1"/>
</dbReference>
<dbReference type="GO" id="GO:0046076">
    <property type="term" value="P:dTTP catabolic process"/>
    <property type="evidence" value="ECO:0007669"/>
    <property type="project" value="TreeGrafter"/>
</dbReference>
<keyword evidence="8" id="KW-1185">Reference proteome</keyword>
<dbReference type="InterPro" id="IPR048011">
    <property type="entry name" value="NTP-PPase_MazG-like_C"/>
</dbReference>
<feature type="domain" description="NTP pyrophosphohydrolase MazG-like" evidence="6">
    <location>
        <begin position="162"/>
        <end position="230"/>
    </location>
</feature>
<reference evidence="7 8" key="1">
    <citation type="submission" date="2018-08" db="EMBL/GenBank/DDBJ databases">
        <title>Salinimonas sediminis sp. nov., a piezophilic bacterium isolated from a deep-sea sediment sample from the New Britain Trench.</title>
        <authorList>
            <person name="Cao J."/>
        </authorList>
    </citation>
    <scope>NUCLEOTIDE SEQUENCE [LARGE SCALE GENOMIC DNA]</scope>
    <source>
        <strain evidence="7 8">N102</strain>
    </source>
</reference>
<dbReference type="Proteomes" id="UP000262073">
    <property type="component" value="Chromosome"/>
</dbReference>
<evidence type="ECO:0000256" key="2">
    <source>
        <dbReference type="ARBA" id="ARBA00061115"/>
    </source>
</evidence>